<dbReference type="EC" id="3.2.1.101" evidence="4"/>
<dbReference type="eggNOG" id="ENOG502QWHG">
    <property type="taxonomic scope" value="Eukaryota"/>
</dbReference>
<comment type="similarity">
    <text evidence="3">Belongs to the glycosyl hydrolase 76 family.</text>
</comment>
<evidence type="ECO:0000256" key="2">
    <source>
        <dbReference type="ARBA" id="ARBA00004609"/>
    </source>
</evidence>
<dbReference type="OrthoDB" id="4187847at2759"/>
<protein>
    <recommendedName>
        <fullName evidence="4">mannan endo-1,6-alpha-mannosidase</fullName>
        <ecNumber evidence="4">3.2.1.101</ecNumber>
    </recommendedName>
</protein>
<evidence type="ECO:0000256" key="11">
    <source>
        <dbReference type="ARBA" id="ARBA00023295"/>
    </source>
</evidence>
<dbReference type="GO" id="GO:0009272">
    <property type="term" value="P:fungal-type cell wall biogenesis"/>
    <property type="evidence" value="ECO:0007669"/>
    <property type="project" value="TreeGrafter"/>
</dbReference>
<dbReference type="PANTHER" id="PTHR12145:SF21">
    <property type="entry name" value="MANNAN ENDO-1,6-ALPHA-MANNOSIDASE DFG5"/>
    <property type="match status" value="1"/>
</dbReference>
<evidence type="ECO:0000256" key="6">
    <source>
        <dbReference type="ARBA" id="ARBA00022729"/>
    </source>
</evidence>
<comment type="catalytic activity">
    <reaction evidence="1">
        <text>Random hydrolysis of (1-&gt;6)-alpha-D-mannosidic linkages in unbranched (1-&gt;6)-mannans.</text>
        <dbReference type="EC" id="3.2.1.101"/>
    </reaction>
</comment>
<gene>
    <name evidence="15" type="primary">TBLA0C03850</name>
    <name evidence="15" type="ORF">TBLA_0C03850</name>
</gene>
<keyword evidence="8" id="KW-0472">Membrane</keyword>
<keyword evidence="9" id="KW-0325">Glycoprotein</keyword>
<evidence type="ECO:0000256" key="4">
    <source>
        <dbReference type="ARBA" id="ARBA00012350"/>
    </source>
</evidence>
<dbReference type="Gene3D" id="1.50.10.20">
    <property type="match status" value="1"/>
</dbReference>
<evidence type="ECO:0000256" key="8">
    <source>
        <dbReference type="ARBA" id="ARBA00023136"/>
    </source>
</evidence>
<dbReference type="RefSeq" id="XP_004179705.1">
    <property type="nucleotide sequence ID" value="XM_004179657.1"/>
</dbReference>
<dbReference type="InterPro" id="IPR014480">
    <property type="entry name" value="Mannan-1_6-alpha_mannosidase"/>
</dbReference>
<sequence length="567" mass="62848">MNKLLLALSAVAAAGAIEIDTHSKESICNATSLIQDGLLDYYEGNRYGGTVGIFQPPYYWWQSGEAFGSLLNNWYLCQNDTYEKLIYDAILAQAGPNYDFVPKNQTMVEGNDDQGVFDMTILDAMERNFTAPPKGSPSWLDMNQRVFNSMYDRWDTTSCNGGIRWQIYSWNNGYDYKNAVSTGSLFHIAARLARYTGNASYFQVADTIFDWLTSVNYVMFDDKYGYVMDGASIEQNCTDITRIEWTYNFGIIMDGCAYLYNATNGSAKWEQCTTKLLAGAKDDFFDKNDIMYEAACQTNNKCNNDQRSFKALLARFLGTTSVLAPYTESTIKPMINASAIGAAKSCNGGYDGHTCGLSWQKGTNDGYYGMGEQMSALEIIQNLLINDYPPPLVAPNGGCFNETVNDTQTRLRPPRGLNVTSRTTLNGTVIPQGTFIYINDTNITGGVSVVLNSNTTAGSYLYLNSTNLTAGTYMFYEPSTQVDIVGGSIFNCSSNNLTHSFDLFCKLTNSSDGSFVFYNNTNLVNDLRNFYNTTNITIGTTILKGNTDANLTSSIISQNRKKIQTKS</sequence>
<evidence type="ECO:0000256" key="3">
    <source>
        <dbReference type="ARBA" id="ARBA00009699"/>
    </source>
</evidence>
<keyword evidence="16" id="KW-1185">Reference proteome</keyword>
<keyword evidence="6 14" id="KW-0732">Signal</keyword>
<proteinExistence type="inferred from homology"/>
<dbReference type="GO" id="GO:0008496">
    <property type="term" value="F:mannan endo-1,6-alpha-mannosidase activity"/>
    <property type="evidence" value="ECO:0007669"/>
    <property type="project" value="UniProtKB-EC"/>
</dbReference>
<evidence type="ECO:0000256" key="14">
    <source>
        <dbReference type="SAM" id="SignalP"/>
    </source>
</evidence>
<dbReference type="GO" id="GO:0016052">
    <property type="term" value="P:carbohydrate catabolic process"/>
    <property type="evidence" value="ECO:0007669"/>
    <property type="project" value="InterPro"/>
</dbReference>
<dbReference type="HOGENOM" id="CLU_025694_2_0_1"/>
<keyword evidence="5" id="KW-0336">GPI-anchor</keyword>
<evidence type="ECO:0000256" key="13">
    <source>
        <dbReference type="ARBA" id="ARBA00054068"/>
    </source>
</evidence>
<evidence type="ECO:0000256" key="5">
    <source>
        <dbReference type="ARBA" id="ARBA00022622"/>
    </source>
</evidence>
<dbReference type="STRING" id="1071380.I2H1D4"/>
<dbReference type="GeneID" id="14495551"/>
<keyword evidence="11" id="KW-0326">Glycosidase</keyword>
<feature type="chain" id="PRO_5003659008" description="mannan endo-1,6-alpha-mannosidase" evidence="14">
    <location>
        <begin position="17"/>
        <end position="567"/>
    </location>
</feature>
<dbReference type="EMBL" id="HE806318">
    <property type="protein sequence ID" value="CCH60186.1"/>
    <property type="molecule type" value="Genomic_DNA"/>
</dbReference>
<evidence type="ECO:0000256" key="10">
    <source>
        <dbReference type="ARBA" id="ARBA00023288"/>
    </source>
</evidence>
<keyword evidence="10" id="KW-0449">Lipoprotein</keyword>
<dbReference type="InterPro" id="IPR005198">
    <property type="entry name" value="Glyco_hydro_76"/>
</dbReference>
<dbReference type="SUPFAM" id="SSF48208">
    <property type="entry name" value="Six-hairpin glycosidases"/>
    <property type="match status" value="1"/>
</dbReference>
<dbReference type="PANTHER" id="PTHR12145">
    <property type="entry name" value="MANNAN ENDO-1,6-ALPHA-MANNOSIDASE DCW1"/>
    <property type="match status" value="1"/>
</dbReference>
<feature type="signal peptide" evidence="14">
    <location>
        <begin position="1"/>
        <end position="16"/>
    </location>
</feature>
<comment type="subcellular location">
    <subcellularLocation>
        <location evidence="2">Cell membrane</location>
        <topology evidence="2">Lipid-anchor</topology>
        <topology evidence="2">GPI-anchor</topology>
    </subcellularLocation>
</comment>
<evidence type="ECO:0000256" key="1">
    <source>
        <dbReference type="ARBA" id="ARBA00001452"/>
    </source>
</evidence>
<dbReference type="GO" id="GO:0098552">
    <property type="term" value="C:side of membrane"/>
    <property type="evidence" value="ECO:0007669"/>
    <property type="project" value="UniProtKB-KW"/>
</dbReference>
<organism evidence="15 16">
    <name type="scientific">Henningerozyma blattae (strain ATCC 34711 / CBS 6284 / DSM 70876 / NBRC 10599 / NRRL Y-10934 / UCD 77-7)</name>
    <name type="common">Yeast</name>
    <name type="synonym">Tetrapisispora blattae</name>
    <dbReference type="NCBI Taxonomy" id="1071380"/>
    <lineage>
        <taxon>Eukaryota</taxon>
        <taxon>Fungi</taxon>
        <taxon>Dikarya</taxon>
        <taxon>Ascomycota</taxon>
        <taxon>Saccharomycotina</taxon>
        <taxon>Saccharomycetes</taxon>
        <taxon>Saccharomycetales</taxon>
        <taxon>Saccharomycetaceae</taxon>
        <taxon>Henningerozyma</taxon>
    </lineage>
</organism>
<dbReference type="GO" id="GO:0007117">
    <property type="term" value="P:budding cell bud growth"/>
    <property type="evidence" value="ECO:0007669"/>
    <property type="project" value="TreeGrafter"/>
</dbReference>
<dbReference type="InParanoid" id="I2H1D4"/>
<name>I2H1D4_HENB6</name>
<comment type="function">
    <text evidence="13">Required for normal synthesis of the cell wall.</text>
</comment>
<dbReference type="KEGG" id="tbl:TBLA_0C03850"/>
<dbReference type="FunFam" id="1.50.10.20:FF:000006">
    <property type="entry name" value="Mannan endo-1,6-alpha-mannosidase"/>
    <property type="match status" value="1"/>
</dbReference>
<dbReference type="InterPro" id="IPR008928">
    <property type="entry name" value="6-hairpin_glycosidase_sf"/>
</dbReference>
<keyword evidence="12" id="KW-0961">Cell wall biogenesis/degradation</keyword>
<evidence type="ECO:0000313" key="16">
    <source>
        <dbReference type="Proteomes" id="UP000002866"/>
    </source>
</evidence>
<dbReference type="Pfam" id="PF03663">
    <property type="entry name" value="Glyco_hydro_76"/>
    <property type="match status" value="1"/>
</dbReference>
<dbReference type="GO" id="GO:0071555">
    <property type="term" value="P:cell wall organization"/>
    <property type="evidence" value="ECO:0007669"/>
    <property type="project" value="UniProtKB-KW"/>
</dbReference>
<keyword evidence="7" id="KW-0378">Hydrolase</keyword>
<dbReference type="Proteomes" id="UP000002866">
    <property type="component" value="Chromosome 3"/>
</dbReference>
<evidence type="ECO:0000256" key="9">
    <source>
        <dbReference type="ARBA" id="ARBA00023180"/>
    </source>
</evidence>
<evidence type="ECO:0000256" key="12">
    <source>
        <dbReference type="ARBA" id="ARBA00023316"/>
    </source>
</evidence>
<dbReference type="AlphaFoldDB" id="I2H1D4"/>
<evidence type="ECO:0000313" key="15">
    <source>
        <dbReference type="EMBL" id="CCH60186.1"/>
    </source>
</evidence>
<reference evidence="15 16" key="1">
    <citation type="journal article" date="2011" name="Proc. Natl. Acad. Sci. U.S.A.">
        <title>Evolutionary erosion of yeast sex chromosomes by mating-type switching accidents.</title>
        <authorList>
            <person name="Gordon J.L."/>
            <person name="Armisen D."/>
            <person name="Proux-Wera E."/>
            <person name="Oheigeartaigh S.S."/>
            <person name="Byrne K.P."/>
            <person name="Wolfe K.H."/>
        </authorList>
    </citation>
    <scope>NUCLEOTIDE SEQUENCE [LARGE SCALE GENOMIC DNA]</scope>
    <source>
        <strain evidence="16">ATCC 34711 / CBS 6284 / DSM 70876 / NBRC 10599 / NRRL Y-10934 / UCD 77-7</strain>
    </source>
</reference>
<accession>I2H1D4</accession>
<dbReference type="GO" id="GO:0005886">
    <property type="term" value="C:plasma membrane"/>
    <property type="evidence" value="ECO:0007669"/>
    <property type="project" value="UniProtKB-SubCell"/>
</dbReference>
<evidence type="ECO:0000256" key="7">
    <source>
        <dbReference type="ARBA" id="ARBA00022801"/>
    </source>
</evidence>